<reference evidence="1" key="1">
    <citation type="journal article" date="2022" name="Data Brief">
        <title>Draft genome sequence data of Gordonia hongkongensis strain EUFUS-Z928 isolated from the octocoral Eunicea fusca.</title>
        <authorList>
            <person name="Sanchez-Suarez J."/>
            <person name="Diaz L."/>
            <person name="Melo-Bolivar J."/>
            <person name="Villamil L."/>
        </authorList>
    </citation>
    <scope>NUCLEOTIDE SEQUENCE</scope>
    <source>
        <strain evidence="1">EUFUS-Z928</strain>
    </source>
</reference>
<keyword evidence="2" id="KW-1185">Reference proteome</keyword>
<evidence type="ECO:0000313" key="1">
    <source>
        <dbReference type="EMBL" id="MDF6101987.1"/>
    </source>
</evidence>
<reference evidence="1" key="2">
    <citation type="submission" date="2022-01" db="EMBL/GenBank/DDBJ databases">
        <authorList>
            <person name="Sanchez-Suarez J."/>
            <person name="Villamil L."/>
            <person name="Diaz L.E."/>
        </authorList>
    </citation>
    <scope>NUCLEOTIDE SEQUENCE</scope>
    <source>
        <strain evidence="1">EUFUS-Z928</strain>
    </source>
</reference>
<organism evidence="1 2">
    <name type="scientific">Gordonia hongkongensis</name>
    <dbReference type="NCBI Taxonomy" id="1701090"/>
    <lineage>
        <taxon>Bacteria</taxon>
        <taxon>Bacillati</taxon>
        <taxon>Actinomycetota</taxon>
        <taxon>Actinomycetes</taxon>
        <taxon>Mycobacteriales</taxon>
        <taxon>Gordoniaceae</taxon>
        <taxon>Gordonia</taxon>
    </lineage>
</organism>
<dbReference type="Pfam" id="PF13289">
    <property type="entry name" value="SIR2_2"/>
    <property type="match status" value="1"/>
</dbReference>
<name>A0ABT6BVA8_9ACTN</name>
<comment type="caution">
    <text evidence="1">The sequence shown here is derived from an EMBL/GenBank/DDBJ whole genome shotgun (WGS) entry which is preliminary data.</text>
</comment>
<proteinExistence type="predicted"/>
<sequence length="504" mass="54431">MPAVTRTLGHVFVLHGLIENFSYDAAIVPTDDDFVFENVWKRSVTGDLSTAKPGDWPRRHFARSRNGDAVWFLSVAGDRPIEPSVLVARVREILRDIATATVRSGSEPLPRIAIPMIGIGRGGLGSQRGALLGELLRALHEFASEGHADILLVTPNAAVFAAAQHVRRAGLGGNSLPWRLSPGEMEKARRLGKMAADGHLALFLGAGVSIAAGLPSWNGLLERLGAEAGERPEDFGRLGSLDQAQYLAAKLGVDELNKRVKAVIGTPKKVALAHALMAGLKLREAVTTNYDDLFERAIEAAGSRRPSILPWDSVSEERAWLLKLHGDAARPGSIVLTRRDFVLFDAKSRPAGSLLQALLLTKHVLIVGTSLADDNVIRLAMEVDEYLRKSGDHSVRGTFLDVSGVAARKELWTNQFDWLLCEGSTTAARIRQMEILLDAVAAFAADDASWLLDERFAGLLSADDQAIAHQAGKLLELARNQGSPLVEPLVAALSSLGKPVERSR</sequence>
<evidence type="ECO:0000313" key="2">
    <source>
        <dbReference type="Proteomes" id="UP001152308"/>
    </source>
</evidence>
<dbReference type="Gene3D" id="3.40.50.1220">
    <property type="entry name" value="TPP-binding domain"/>
    <property type="match status" value="1"/>
</dbReference>
<accession>A0ABT6BVA8</accession>
<dbReference type="Proteomes" id="UP001152308">
    <property type="component" value="Unassembled WGS sequence"/>
</dbReference>
<dbReference type="InterPro" id="IPR029035">
    <property type="entry name" value="DHS-like_NAD/FAD-binding_dom"/>
</dbReference>
<dbReference type="EMBL" id="JAKJLQ010000009">
    <property type="protein sequence ID" value="MDF6101987.1"/>
    <property type="molecule type" value="Genomic_DNA"/>
</dbReference>
<gene>
    <name evidence="1" type="ORF">L2299_13060</name>
</gene>
<dbReference type="RefSeq" id="WP_277243814.1">
    <property type="nucleotide sequence ID" value="NZ_JAKJLQ010000009.1"/>
</dbReference>
<dbReference type="SUPFAM" id="SSF52467">
    <property type="entry name" value="DHS-like NAD/FAD-binding domain"/>
    <property type="match status" value="1"/>
</dbReference>
<protein>
    <submittedName>
        <fullName evidence="1">SIR2 family protein</fullName>
    </submittedName>
</protein>